<keyword evidence="1" id="KW-0812">Transmembrane</keyword>
<reference evidence="2" key="1">
    <citation type="submission" date="2018-02" db="EMBL/GenBank/DDBJ databases">
        <title>Rhizophora mucronata_Transcriptome.</title>
        <authorList>
            <person name="Meera S.P."/>
            <person name="Sreeshan A."/>
            <person name="Augustine A."/>
        </authorList>
    </citation>
    <scope>NUCLEOTIDE SEQUENCE</scope>
    <source>
        <tissue evidence="2">Leaf</tissue>
    </source>
</reference>
<feature type="transmembrane region" description="Helical" evidence="1">
    <location>
        <begin position="16"/>
        <end position="37"/>
    </location>
</feature>
<name>A0A2P2R0Z0_RHIMU</name>
<evidence type="ECO:0000313" key="2">
    <source>
        <dbReference type="EMBL" id="MBX72821.1"/>
    </source>
</evidence>
<accession>A0A2P2R0Z0</accession>
<organism evidence="2">
    <name type="scientific">Rhizophora mucronata</name>
    <name type="common">Asiatic mangrove</name>
    <dbReference type="NCBI Taxonomy" id="61149"/>
    <lineage>
        <taxon>Eukaryota</taxon>
        <taxon>Viridiplantae</taxon>
        <taxon>Streptophyta</taxon>
        <taxon>Embryophyta</taxon>
        <taxon>Tracheophyta</taxon>
        <taxon>Spermatophyta</taxon>
        <taxon>Magnoliopsida</taxon>
        <taxon>eudicotyledons</taxon>
        <taxon>Gunneridae</taxon>
        <taxon>Pentapetalae</taxon>
        <taxon>rosids</taxon>
        <taxon>fabids</taxon>
        <taxon>Malpighiales</taxon>
        <taxon>Rhizophoraceae</taxon>
        <taxon>Rhizophora</taxon>
    </lineage>
</organism>
<dbReference type="AlphaFoldDB" id="A0A2P2R0Z0"/>
<keyword evidence="1" id="KW-0472">Membrane</keyword>
<evidence type="ECO:0000256" key="1">
    <source>
        <dbReference type="SAM" id="Phobius"/>
    </source>
</evidence>
<dbReference type="EMBL" id="GGEC01092337">
    <property type="protein sequence ID" value="MBX72821.1"/>
    <property type="molecule type" value="Transcribed_RNA"/>
</dbReference>
<sequence length="41" mass="4826">MLPCCDGQIAANFCCWIIRQVDFFFFLFGLVIVMSLCRKLY</sequence>
<protein>
    <submittedName>
        <fullName evidence="2">Uncharacterized protein</fullName>
    </submittedName>
</protein>
<keyword evidence="1" id="KW-1133">Transmembrane helix</keyword>
<proteinExistence type="predicted"/>